<gene>
    <name evidence="2" type="ORF">NQ314_010745</name>
</gene>
<name>A0AAV8XP68_9CUCU</name>
<feature type="compositionally biased region" description="Low complexity" evidence="1">
    <location>
        <begin position="158"/>
        <end position="167"/>
    </location>
</feature>
<evidence type="ECO:0000313" key="3">
    <source>
        <dbReference type="Proteomes" id="UP001162156"/>
    </source>
</evidence>
<accession>A0AAV8XP68</accession>
<dbReference type="EMBL" id="JANEYF010003001">
    <property type="protein sequence ID" value="KAJ8940332.1"/>
    <property type="molecule type" value="Genomic_DNA"/>
</dbReference>
<sequence length="303" mass="34861">MKKEVPKPKPRKKLLASTDQDKEKFQVVIDDLQKHMKKSVRFDEVSKEITNDISLQNLVEEEEAGKEDIDNKVRIISNPLLEIRDKLIQKDDDKSDSEEIIQERVSTWIDDQSKYILTVEEDESKKEISTNLKRNDSGYYEHSGKPRQRLPPKNIYPSSSSSSSESSTEQCTYDKTSSSSSDSDYNEVYSLYKNGSSPKHNVLNSQSKLRDRTKNSSPTLHRGGCDSNDFLIPRPKLIVPVHTYAVRKRRTGNILSECYDSDCNSVRDFKTTKDDKGLFLFNILVKINESINEYVVKIFFKVS</sequence>
<proteinExistence type="predicted"/>
<feature type="compositionally biased region" description="Polar residues" evidence="1">
    <location>
        <begin position="193"/>
        <end position="207"/>
    </location>
</feature>
<evidence type="ECO:0000313" key="2">
    <source>
        <dbReference type="EMBL" id="KAJ8940332.1"/>
    </source>
</evidence>
<feature type="region of interest" description="Disordered" evidence="1">
    <location>
        <begin position="121"/>
        <end position="221"/>
    </location>
</feature>
<organism evidence="2 3">
    <name type="scientific">Rhamnusium bicolor</name>
    <dbReference type="NCBI Taxonomy" id="1586634"/>
    <lineage>
        <taxon>Eukaryota</taxon>
        <taxon>Metazoa</taxon>
        <taxon>Ecdysozoa</taxon>
        <taxon>Arthropoda</taxon>
        <taxon>Hexapoda</taxon>
        <taxon>Insecta</taxon>
        <taxon>Pterygota</taxon>
        <taxon>Neoptera</taxon>
        <taxon>Endopterygota</taxon>
        <taxon>Coleoptera</taxon>
        <taxon>Polyphaga</taxon>
        <taxon>Cucujiformia</taxon>
        <taxon>Chrysomeloidea</taxon>
        <taxon>Cerambycidae</taxon>
        <taxon>Lepturinae</taxon>
        <taxon>Rhagiini</taxon>
        <taxon>Rhamnusium</taxon>
    </lineage>
</organism>
<keyword evidence="3" id="KW-1185">Reference proteome</keyword>
<protein>
    <submittedName>
        <fullName evidence="2">Uncharacterized protein</fullName>
    </submittedName>
</protein>
<evidence type="ECO:0000256" key="1">
    <source>
        <dbReference type="SAM" id="MobiDB-lite"/>
    </source>
</evidence>
<dbReference type="Proteomes" id="UP001162156">
    <property type="component" value="Unassembled WGS sequence"/>
</dbReference>
<feature type="compositionally biased region" description="Basic and acidic residues" evidence="1">
    <location>
        <begin position="123"/>
        <end position="136"/>
    </location>
</feature>
<dbReference type="AlphaFoldDB" id="A0AAV8XP68"/>
<reference evidence="2" key="1">
    <citation type="journal article" date="2023" name="Insect Mol. Biol.">
        <title>Genome sequencing provides insights into the evolution of gene families encoding plant cell wall-degrading enzymes in longhorned beetles.</title>
        <authorList>
            <person name="Shin N.R."/>
            <person name="Okamura Y."/>
            <person name="Kirsch R."/>
            <person name="Pauchet Y."/>
        </authorList>
    </citation>
    <scope>NUCLEOTIDE SEQUENCE</scope>
    <source>
        <strain evidence="2">RBIC_L_NR</strain>
    </source>
</reference>
<comment type="caution">
    <text evidence="2">The sequence shown here is derived from an EMBL/GenBank/DDBJ whole genome shotgun (WGS) entry which is preliminary data.</text>
</comment>